<gene>
    <name evidence="2" type="ORF">NUTIK01_07020</name>
</gene>
<feature type="transmembrane region" description="Helical" evidence="1">
    <location>
        <begin position="86"/>
        <end position="110"/>
    </location>
</feature>
<feature type="transmembrane region" description="Helical" evidence="1">
    <location>
        <begin position="57"/>
        <end position="80"/>
    </location>
</feature>
<sequence>MGSDFTDWRDFFFWWVASLFAAATVVAAKLGLRLYGLAGDPPLDPALAAHWHRRRRYVAIGEVSALPAFATVSVVLVSFYHLNPVAAVLIAMAQGMVGFALLLDGAAWLFRKRIGLPAPAASDTGHG</sequence>
<evidence type="ECO:0000256" key="1">
    <source>
        <dbReference type="SAM" id="Phobius"/>
    </source>
</evidence>
<evidence type="ECO:0000313" key="3">
    <source>
        <dbReference type="Proteomes" id="UP001187221"/>
    </source>
</evidence>
<organism evidence="2 3">
    <name type="scientific">Novosphingobium pituita</name>
    <dbReference type="NCBI Taxonomy" id="3056842"/>
    <lineage>
        <taxon>Bacteria</taxon>
        <taxon>Pseudomonadati</taxon>
        <taxon>Pseudomonadota</taxon>
        <taxon>Alphaproteobacteria</taxon>
        <taxon>Sphingomonadales</taxon>
        <taxon>Sphingomonadaceae</taxon>
        <taxon>Novosphingobium</taxon>
    </lineage>
</organism>
<keyword evidence="1" id="KW-0812">Transmembrane</keyword>
<dbReference type="RefSeq" id="WP_317973755.1">
    <property type="nucleotide sequence ID" value="NZ_BTFW01000001.1"/>
</dbReference>
<dbReference type="Proteomes" id="UP001187221">
    <property type="component" value="Unassembled WGS sequence"/>
</dbReference>
<reference evidence="2 3" key="1">
    <citation type="submission" date="2023-06" db="EMBL/GenBank/DDBJ databases">
        <title>Draft genome sequence of Novosphingobium sp. strain IK01.</title>
        <authorList>
            <person name="Hatamoto M."/>
            <person name="Ikarashi T."/>
            <person name="Yamaguchi T."/>
        </authorList>
    </citation>
    <scope>NUCLEOTIDE SEQUENCE [LARGE SCALE GENOMIC DNA]</scope>
    <source>
        <strain evidence="2 3">IK01</strain>
    </source>
</reference>
<name>A0ABQ6P4B6_9SPHN</name>
<accession>A0ABQ6P4B6</accession>
<keyword evidence="3" id="KW-1185">Reference proteome</keyword>
<keyword evidence="1" id="KW-0472">Membrane</keyword>
<comment type="caution">
    <text evidence="2">The sequence shown here is derived from an EMBL/GenBank/DDBJ whole genome shotgun (WGS) entry which is preliminary data.</text>
</comment>
<evidence type="ECO:0000313" key="2">
    <source>
        <dbReference type="EMBL" id="GMM59925.1"/>
    </source>
</evidence>
<protein>
    <submittedName>
        <fullName evidence="2">Uncharacterized protein</fullName>
    </submittedName>
</protein>
<keyword evidence="1" id="KW-1133">Transmembrane helix</keyword>
<feature type="transmembrane region" description="Helical" evidence="1">
    <location>
        <begin position="12"/>
        <end position="36"/>
    </location>
</feature>
<dbReference type="EMBL" id="BTFW01000001">
    <property type="protein sequence ID" value="GMM59925.1"/>
    <property type="molecule type" value="Genomic_DNA"/>
</dbReference>
<proteinExistence type="predicted"/>